<evidence type="ECO:0000313" key="16">
    <source>
        <dbReference type="EMBL" id="PZO59904.1"/>
    </source>
</evidence>
<keyword evidence="4 12" id="KW-0285">Flavoprotein</keyword>
<dbReference type="PANTHER" id="PTHR45846">
    <property type="entry name" value="TRNA-DIHYDROURIDINE(47) SYNTHASE [NAD(P)(+)]-LIKE"/>
    <property type="match status" value="1"/>
</dbReference>
<dbReference type="SUPFAM" id="SSF51395">
    <property type="entry name" value="FMN-linked oxidoreductases"/>
    <property type="match status" value="1"/>
</dbReference>
<evidence type="ECO:0000256" key="8">
    <source>
        <dbReference type="ARBA" id="ARBA00022884"/>
    </source>
</evidence>
<accession>A0A2W4XSL6</accession>
<dbReference type="EMBL" id="QBMP01000016">
    <property type="protein sequence ID" value="PZO59904.1"/>
    <property type="molecule type" value="Genomic_DNA"/>
</dbReference>
<proteinExistence type="inferred from homology"/>
<evidence type="ECO:0000313" key="17">
    <source>
        <dbReference type="Proteomes" id="UP000249794"/>
    </source>
</evidence>
<dbReference type="Pfam" id="PF01207">
    <property type="entry name" value="Dus"/>
    <property type="match status" value="1"/>
</dbReference>
<evidence type="ECO:0000256" key="2">
    <source>
        <dbReference type="ARBA" id="ARBA00002790"/>
    </source>
</evidence>
<dbReference type="InterPro" id="IPR004652">
    <property type="entry name" value="DusB-like"/>
</dbReference>
<dbReference type="EC" id="1.3.1.-" evidence="12"/>
<dbReference type="InterPro" id="IPR013785">
    <property type="entry name" value="Aldolase_TIM"/>
</dbReference>
<feature type="binding site" evidence="14">
    <location>
        <position position="90"/>
    </location>
    <ligand>
        <name>FMN</name>
        <dbReference type="ChEBI" id="CHEBI:58210"/>
    </ligand>
</feature>
<keyword evidence="8" id="KW-0694">RNA-binding</keyword>
<reference evidence="17" key="1">
    <citation type="submission" date="2018-04" db="EMBL/GenBank/DDBJ databases">
        <authorList>
            <person name="Cornet L."/>
        </authorList>
    </citation>
    <scope>NUCLEOTIDE SEQUENCE [LARGE SCALE GENOMIC DNA]</scope>
</reference>
<dbReference type="Gene3D" id="3.20.20.70">
    <property type="entry name" value="Aldolase class I"/>
    <property type="match status" value="1"/>
</dbReference>
<comment type="similarity">
    <text evidence="12">Belongs to the dus family.</text>
</comment>
<reference evidence="16 17" key="2">
    <citation type="submission" date="2018-06" db="EMBL/GenBank/DDBJ databases">
        <title>Metagenomic assembly of (sub)arctic Cyanobacteria and their associated microbiome from non-axenic cultures.</title>
        <authorList>
            <person name="Baurain D."/>
        </authorList>
    </citation>
    <scope>NUCLEOTIDE SEQUENCE [LARGE SCALE GENOMIC DNA]</scope>
    <source>
        <strain evidence="16">ULC027bin1</strain>
    </source>
</reference>
<evidence type="ECO:0000256" key="11">
    <source>
        <dbReference type="ARBA" id="ARBA00048802"/>
    </source>
</evidence>
<keyword evidence="6 12" id="KW-0819">tRNA processing</keyword>
<keyword evidence="7" id="KW-0521">NADP</keyword>
<dbReference type="PANTHER" id="PTHR45846:SF1">
    <property type="entry name" value="TRNA-DIHYDROURIDINE(47) SYNTHASE [NAD(P)(+)]-LIKE"/>
    <property type="match status" value="1"/>
</dbReference>
<feature type="active site" description="Proton donor" evidence="13">
    <location>
        <position position="120"/>
    </location>
</feature>
<evidence type="ECO:0000256" key="3">
    <source>
        <dbReference type="ARBA" id="ARBA00022555"/>
    </source>
</evidence>
<evidence type="ECO:0000256" key="12">
    <source>
        <dbReference type="PIRNR" id="PIRNR006621"/>
    </source>
</evidence>
<dbReference type="PIRSF" id="PIRSF006621">
    <property type="entry name" value="Dus"/>
    <property type="match status" value="1"/>
</dbReference>
<dbReference type="InterPro" id="IPR018517">
    <property type="entry name" value="tRNA_hU_synthase_CS"/>
</dbReference>
<evidence type="ECO:0000256" key="10">
    <source>
        <dbReference type="ARBA" id="ARBA00048205"/>
    </source>
</evidence>
<comment type="cofactor">
    <cofactor evidence="1 12 14">
        <name>FMN</name>
        <dbReference type="ChEBI" id="CHEBI:58210"/>
    </cofactor>
</comment>
<dbReference type="InterPro" id="IPR024036">
    <property type="entry name" value="tRNA-dHydroUridine_Synthase_C"/>
</dbReference>
<gene>
    <name evidence="16" type="ORF">DCF15_03065</name>
</gene>
<dbReference type="GO" id="GO:0050660">
    <property type="term" value="F:flavin adenine dinucleotide binding"/>
    <property type="evidence" value="ECO:0007669"/>
    <property type="project" value="InterPro"/>
</dbReference>
<evidence type="ECO:0000256" key="14">
    <source>
        <dbReference type="PIRSR" id="PIRSR006621-2"/>
    </source>
</evidence>
<dbReference type="CDD" id="cd02801">
    <property type="entry name" value="DUS_like_FMN"/>
    <property type="match status" value="1"/>
</dbReference>
<evidence type="ECO:0000256" key="5">
    <source>
        <dbReference type="ARBA" id="ARBA00022643"/>
    </source>
</evidence>
<dbReference type="PROSITE" id="PS01136">
    <property type="entry name" value="UPF0034"/>
    <property type="match status" value="1"/>
</dbReference>
<evidence type="ECO:0000256" key="1">
    <source>
        <dbReference type="ARBA" id="ARBA00001917"/>
    </source>
</evidence>
<feature type="binding site" evidence="14">
    <location>
        <position position="189"/>
    </location>
    <ligand>
        <name>FMN</name>
        <dbReference type="ChEBI" id="CHEBI:58210"/>
    </ligand>
</feature>
<keyword evidence="5 12" id="KW-0288">FMN</keyword>
<comment type="catalytic activity">
    <reaction evidence="10">
        <text>a 5,6-dihydrouridine in tRNA + NADP(+) = a uridine in tRNA + NADPH + H(+)</text>
        <dbReference type="Rhea" id="RHEA:23624"/>
        <dbReference type="Rhea" id="RHEA-COMP:13339"/>
        <dbReference type="Rhea" id="RHEA-COMP:13887"/>
        <dbReference type="ChEBI" id="CHEBI:15378"/>
        <dbReference type="ChEBI" id="CHEBI:57783"/>
        <dbReference type="ChEBI" id="CHEBI:58349"/>
        <dbReference type="ChEBI" id="CHEBI:65315"/>
        <dbReference type="ChEBI" id="CHEBI:74443"/>
    </reaction>
</comment>
<sequence length="373" mass="41108">MPAQLSNPLSEELIARLKTPLIIGNITLNSRVLQSPLSGVTDKVFRRLVRRYAPQSMLYTEMVSAAEIQHLRQLPIVMDIDANEHPISIQLFDRRPDFLAEAARKAVDQGADTIDINMGCPVNKITKNGGGSALLRDPDTAIKIVEAVCQAVSVPVTVKTRIGWSDDAINAVEFALQMESAGAQMLTLHGRTRSQGYSGSARWEWIAKVKAALRIPVIANGDIFSIDSALSCLSQTQADGIMCSRGTLGYPYLVGEIDHFFKTGDRRPTPSAVERLQCAREHLMMLWDYKGIRGIRQARKHMAWYARDFVGAAELRDRLCQVESVEQGCQLIDQAIAQIQAQIQSSESNGNSSIAKIPSGRFYTNAEQPATVL</sequence>
<dbReference type="InterPro" id="IPR001269">
    <property type="entry name" value="DUS_fam"/>
</dbReference>
<feature type="binding site" evidence="14">
    <location>
        <begin position="244"/>
        <end position="245"/>
    </location>
    <ligand>
        <name>FMN</name>
        <dbReference type="ChEBI" id="CHEBI:58210"/>
    </ligand>
</feature>
<keyword evidence="14" id="KW-0547">Nucleotide-binding</keyword>
<feature type="binding site" evidence="14">
    <location>
        <position position="159"/>
    </location>
    <ligand>
        <name>FMN</name>
        <dbReference type="ChEBI" id="CHEBI:58210"/>
    </ligand>
</feature>
<evidence type="ECO:0000259" key="15">
    <source>
        <dbReference type="Pfam" id="PF01207"/>
    </source>
</evidence>
<evidence type="ECO:0000256" key="9">
    <source>
        <dbReference type="ARBA" id="ARBA00023002"/>
    </source>
</evidence>
<dbReference type="AlphaFoldDB" id="A0A2W4XSL6"/>
<dbReference type="NCBIfam" id="TIGR00737">
    <property type="entry name" value="nifR3_yhdG"/>
    <property type="match status" value="1"/>
</dbReference>
<keyword evidence="9 12" id="KW-0560">Oxidoreductase</keyword>
<comment type="catalytic activity">
    <reaction evidence="11">
        <text>a 5,6-dihydrouridine in tRNA + NAD(+) = a uridine in tRNA + NADH + H(+)</text>
        <dbReference type="Rhea" id="RHEA:54452"/>
        <dbReference type="Rhea" id="RHEA-COMP:13339"/>
        <dbReference type="Rhea" id="RHEA-COMP:13887"/>
        <dbReference type="ChEBI" id="CHEBI:15378"/>
        <dbReference type="ChEBI" id="CHEBI:57540"/>
        <dbReference type="ChEBI" id="CHEBI:57945"/>
        <dbReference type="ChEBI" id="CHEBI:65315"/>
        <dbReference type="ChEBI" id="CHEBI:74443"/>
    </reaction>
</comment>
<evidence type="ECO:0000256" key="7">
    <source>
        <dbReference type="ARBA" id="ARBA00022857"/>
    </source>
</evidence>
<name>A0A2W4XSL6_9CYAN</name>
<comment type="function">
    <text evidence="2 12">Catalyzes the synthesis of 5,6-dihydrouridine (D), a modified base found in the D-loop of most tRNAs, via the reduction of the C5-C6 double bond in target uridines.</text>
</comment>
<evidence type="ECO:0000256" key="6">
    <source>
        <dbReference type="ARBA" id="ARBA00022694"/>
    </source>
</evidence>
<dbReference type="GO" id="GO:0000049">
    <property type="term" value="F:tRNA binding"/>
    <property type="evidence" value="ECO:0007669"/>
    <property type="project" value="UniProtKB-KW"/>
</dbReference>
<dbReference type="GO" id="GO:0017150">
    <property type="term" value="F:tRNA dihydrouridine synthase activity"/>
    <property type="evidence" value="ECO:0007669"/>
    <property type="project" value="InterPro"/>
</dbReference>
<comment type="caution">
    <text evidence="16">The sequence shown here is derived from an EMBL/GenBank/DDBJ whole genome shotgun (WGS) entry which is preliminary data.</text>
</comment>
<evidence type="ECO:0000256" key="13">
    <source>
        <dbReference type="PIRSR" id="PIRSR006621-1"/>
    </source>
</evidence>
<evidence type="ECO:0000256" key="4">
    <source>
        <dbReference type="ARBA" id="ARBA00022630"/>
    </source>
</evidence>
<dbReference type="Proteomes" id="UP000249794">
    <property type="component" value="Unassembled WGS sequence"/>
</dbReference>
<dbReference type="Gene3D" id="1.10.1200.80">
    <property type="entry name" value="Putative flavin oxidoreducatase, domain 2"/>
    <property type="match status" value="1"/>
</dbReference>
<dbReference type="InterPro" id="IPR035587">
    <property type="entry name" value="DUS-like_FMN-bd"/>
</dbReference>
<protein>
    <recommendedName>
        <fullName evidence="12">tRNA-dihydrouridine synthase</fullName>
        <ecNumber evidence="12">1.3.1.-</ecNumber>
    </recommendedName>
</protein>
<feature type="domain" description="DUS-like FMN-binding" evidence="15">
    <location>
        <begin position="34"/>
        <end position="338"/>
    </location>
</feature>
<keyword evidence="3" id="KW-0820">tRNA-binding</keyword>
<organism evidence="16 17">
    <name type="scientific">Phormidesmis priestleyi</name>
    <dbReference type="NCBI Taxonomy" id="268141"/>
    <lineage>
        <taxon>Bacteria</taxon>
        <taxon>Bacillati</taxon>
        <taxon>Cyanobacteriota</taxon>
        <taxon>Cyanophyceae</taxon>
        <taxon>Leptolyngbyales</taxon>
        <taxon>Leptolyngbyaceae</taxon>
        <taxon>Phormidesmis</taxon>
    </lineage>
</organism>